<keyword evidence="1" id="KW-0732">Signal</keyword>
<sequence length="121" mass="13510">MTNLKMKLVGFVSILSLLSACSAGTNALAIQAQRHYKLDFSYATHVEYRGATFSFMQPLAGKKRLLACINDDNQMRLTEELASQVTNQYLQSHLPHKITSKVNVFQVAGLCCAEMDIVRIK</sequence>
<name>A0A1S6HU37_9GAMM</name>
<evidence type="ECO:0000256" key="1">
    <source>
        <dbReference type="SAM" id="SignalP"/>
    </source>
</evidence>
<dbReference type="Proteomes" id="UP000189545">
    <property type="component" value="Chromosome"/>
</dbReference>
<dbReference type="RefSeq" id="WP_077753970.1">
    <property type="nucleotide sequence ID" value="NZ_CP014782.1"/>
</dbReference>
<dbReference type="AlphaFoldDB" id="A0A1S6HU37"/>
<evidence type="ECO:0008006" key="4">
    <source>
        <dbReference type="Google" id="ProtNLM"/>
    </source>
</evidence>
<gene>
    <name evidence="2" type="ORF">Sps_03889</name>
</gene>
<feature type="chain" id="PRO_5012820060" description="Lipoprotein" evidence="1">
    <location>
        <begin position="23"/>
        <end position="121"/>
    </location>
</feature>
<organism evidence="2 3">
    <name type="scientific">Shewanella psychrophila</name>
    <dbReference type="NCBI Taxonomy" id="225848"/>
    <lineage>
        <taxon>Bacteria</taxon>
        <taxon>Pseudomonadati</taxon>
        <taxon>Pseudomonadota</taxon>
        <taxon>Gammaproteobacteria</taxon>
        <taxon>Alteromonadales</taxon>
        <taxon>Shewanellaceae</taxon>
        <taxon>Shewanella</taxon>
    </lineage>
</organism>
<evidence type="ECO:0000313" key="3">
    <source>
        <dbReference type="Proteomes" id="UP000189545"/>
    </source>
</evidence>
<dbReference type="EMBL" id="CP014782">
    <property type="protein sequence ID" value="AQS39004.1"/>
    <property type="molecule type" value="Genomic_DNA"/>
</dbReference>
<feature type="signal peptide" evidence="1">
    <location>
        <begin position="1"/>
        <end position="22"/>
    </location>
</feature>
<protein>
    <recommendedName>
        <fullName evidence="4">Lipoprotein</fullName>
    </recommendedName>
</protein>
<dbReference type="KEGG" id="spsw:Sps_03889"/>
<keyword evidence="3" id="KW-1185">Reference proteome</keyword>
<evidence type="ECO:0000313" key="2">
    <source>
        <dbReference type="EMBL" id="AQS39004.1"/>
    </source>
</evidence>
<accession>A0A1S6HU37</accession>
<reference evidence="2 3" key="1">
    <citation type="submission" date="2016-03" db="EMBL/GenBank/DDBJ databases">
        <title>Complete genome sequence of Shewanella psychrophila WP2, a deep sea bacterium isolated from west Pacific sediment.</title>
        <authorList>
            <person name="Xu G."/>
            <person name="Jian H."/>
        </authorList>
    </citation>
    <scope>NUCLEOTIDE SEQUENCE [LARGE SCALE GENOMIC DNA]</scope>
    <source>
        <strain evidence="2 3">WP2</strain>
    </source>
</reference>
<dbReference type="PROSITE" id="PS51257">
    <property type="entry name" value="PROKAR_LIPOPROTEIN"/>
    <property type="match status" value="1"/>
</dbReference>
<proteinExistence type="predicted"/>